<dbReference type="OrthoDB" id="2441380at2759"/>
<sequence>MAGNFYESAIDVRVEGPVLFARLRTIDGEEVDASIDLNQHLGNSNGSFEWGGANFFETAENVHFNFEGDDNVPILRAELQNEAGELQPADVNLGERIINVNGQFEFQYVSCTNRWVLCRNCLLMVT</sequence>
<dbReference type="Proteomes" id="UP000326950">
    <property type="component" value="Unassembled WGS sequence"/>
</dbReference>
<organism evidence="2 3">
    <name type="scientific">Aspergillus tamarii</name>
    <dbReference type="NCBI Taxonomy" id="41984"/>
    <lineage>
        <taxon>Eukaryota</taxon>
        <taxon>Fungi</taxon>
        <taxon>Dikarya</taxon>
        <taxon>Ascomycota</taxon>
        <taxon>Pezizomycotina</taxon>
        <taxon>Eurotiomycetes</taxon>
        <taxon>Eurotiomycetidae</taxon>
        <taxon>Eurotiales</taxon>
        <taxon>Aspergillaceae</taxon>
        <taxon>Aspergillus</taxon>
        <taxon>Aspergillus subgen. Circumdati</taxon>
    </lineage>
</organism>
<protein>
    <submittedName>
        <fullName evidence="2">Cyanovirin-N</fullName>
    </submittedName>
</protein>
<name>A0A5N6VB27_ASPTM</name>
<proteinExistence type="predicted"/>
<reference evidence="2 3" key="1">
    <citation type="submission" date="2019-04" db="EMBL/GenBank/DDBJ databases">
        <title>Friends and foes A comparative genomics study of 23 Aspergillus species from section Flavi.</title>
        <authorList>
            <consortium name="DOE Joint Genome Institute"/>
            <person name="Kjaerbolling I."/>
            <person name="Vesth T."/>
            <person name="Frisvad J.C."/>
            <person name="Nybo J.L."/>
            <person name="Theobald S."/>
            <person name="Kildgaard S."/>
            <person name="Isbrandt T."/>
            <person name="Kuo A."/>
            <person name="Sato A."/>
            <person name="Lyhne E.K."/>
            <person name="Kogle M.E."/>
            <person name="Wiebenga A."/>
            <person name="Kun R.S."/>
            <person name="Lubbers R.J."/>
            <person name="Makela M.R."/>
            <person name="Barry K."/>
            <person name="Chovatia M."/>
            <person name="Clum A."/>
            <person name="Daum C."/>
            <person name="Haridas S."/>
            <person name="He G."/>
            <person name="LaButti K."/>
            <person name="Lipzen A."/>
            <person name="Mondo S."/>
            <person name="Riley R."/>
            <person name="Salamov A."/>
            <person name="Simmons B.A."/>
            <person name="Magnuson J.K."/>
            <person name="Henrissat B."/>
            <person name="Mortensen U.H."/>
            <person name="Larsen T.O."/>
            <person name="Devries R.P."/>
            <person name="Grigoriev I.V."/>
            <person name="Machida M."/>
            <person name="Baker S.E."/>
            <person name="Andersen M.R."/>
        </authorList>
    </citation>
    <scope>NUCLEOTIDE SEQUENCE [LARGE SCALE GENOMIC DNA]</scope>
    <source>
        <strain evidence="2 3">CBS 117626</strain>
    </source>
</reference>
<dbReference type="PANTHER" id="PTHR42076">
    <property type="entry name" value="CYANOVIRIN-N HOMOLOG"/>
    <property type="match status" value="1"/>
</dbReference>
<dbReference type="Pfam" id="PF08881">
    <property type="entry name" value="CVNH"/>
    <property type="match status" value="1"/>
</dbReference>
<gene>
    <name evidence="2" type="ORF">BDV40DRAFT_294990</name>
</gene>
<dbReference type="InterPro" id="IPR011058">
    <property type="entry name" value="Cyanovirin-N"/>
</dbReference>
<dbReference type="EMBL" id="ML738587">
    <property type="protein sequence ID" value="KAE8167870.1"/>
    <property type="molecule type" value="Genomic_DNA"/>
</dbReference>
<feature type="domain" description="Cyanovirin-N" evidence="1">
    <location>
        <begin position="4"/>
        <end position="106"/>
    </location>
</feature>
<evidence type="ECO:0000259" key="1">
    <source>
        <dbReference type="SMART" id="SM01111"/>
    </source>
</evidence>
<dbReference type="AlphaFoldDB" id="A0A5N6VB27"/>
<dbReference type="SMART" id="SM01111">
    <property type="entry name" value="CVNH"/>
    <property type="match status" value="1"/>
</dbReference>
<accession>A0A5N6VB27</accession>
<dbReference type="Gene3D" id="2.30.60.10">
    <property type="entry name" value="Cyanovirin-N"/>
    <property type="match status" value="1"/>
</dbReference>
<evidence type="ECO:0000313" key="3">
    <source>
        <dbReference type="Proteomes" id="UP000326950"/>
    </source>
</evidence>
<evidence type="ECO:0000313" key="2">
    <source>
        <dbReference type="EMBL" id="KAE8167870.1"/>
    </source>
</evidence>
<dbReference type="PANTHER" id="PTHR42076:SF1">
    <property type="entry name" value="CYANOVIRIN-N DOMAIN-CONTAINING PROTEIN"/>
    <property type="match status" value="1"/>
</dbReference>
<keyword evidence="3" id="KW-1185">Reference proteome</keyword>
<dbReference type="SUPFAM" id="SSF51322">
    <property type="entry name" value="Cyanovirin-N"/>
    <property type="match status" value="1"/>
</dbReference>
<dbReference type="InterPro" id="IPR036673">
    <property type="entry name" value="Cyanovirin-N_sf"/>
</dbReference>